<name>A0A381WGT4_9ZZZZ</name>
<feature type="transmembrane region" description="Helical" evidence="1">
    <location>
        <begin position="38"/>
        <end position="55"/>
    </location>
</feature>
<proteinExistence type="predicted"/>
<evidence type="ECO:0000313" key="3">
    <source>
        <dbReference type="EMBL" id="SVA51715.1"/>
    </source>
</evidence>
<organism evidence="3">
    <name type="scientific">marine metagenome</name>
    <dbReference type="NCBI Taxonomy" id="408172"/>
    <lineage>
        <taxon>unclassified sequences</taxon>
        <taxon>metagenomes</taxon>
        <taxon>ecological metagenomes</taxon>
    </lineage>
</organism>
<evidence type="ECO:0000259" key="2">
    <source>
        <dbReference type="Pfam" id="PF19066"/>
    </source>
</evidence>
<feature type="non-terminal residue" evidence="3">
    <location>
        <position position="77"/>
    </location>
</feature>
<accession>A0A381WGT4</accession>
<dbReference type="InterPro" id="IPR043915">
    <property type="entry name" value="P9_TM"/>
</dbReference>
<evidence type="ECO:0000256" key="1">
    <source>
        <dbReference type="SAM" id="Phobius"/>
    </source>
</evidence>
<gene>
    <name evidence="3" type="ORF">METZ01_LOCUS104569</name>
</gene>
<keyword evidence="1" id="KW-0812">Transmembrane</keyword>
<dbReference type="EMBL" id="UINC01011765">
    <property type="protein sequence ID" value="SVA51715.1"/>
    <property type="molecule type" value="Genomic_DNA"/>
</dbReference>
<sequence length="77" mass="9241">MSNKNIDPFWFSDYSIIFDKNRLTEFFPASDMEYTEKLNAILRFSIYIAIILFVYNRNINVIFIPIVSALITLYLYR</sequence>
<feature type="transmembrane region" description="Helical" evidence="1">
    <location>
        <begin position="61"/>
        <end position="76"/>
    </location>
</feature>
<keyword evidence="1" id="KW-0472">Membrane</keyword>
<keyword evidence="1" id="KW-1133">Transmembrane helix</keyword>
<protein>
    <recommendedName>
        <fullName evidence="2">Minor capsid protein P9 transmembrane helices domain-containing protein</fullName>
    </recommendedName>
</protein>
<reference evidence="3" key="1">
    <citation type="submission" date="2018-05" db="EMBL/GenBank/DDBJ databases">
        <authorList>
            <person name="Lanie J.A."/>
            <person name="Ng W.-L."/>
            <person name="Kazmierczak K.M."/>
            <person name="Andrzejewski T.M."/>
            <person name="Davidsen T.M."/>
            <person name="Wayne K.J."/>
            <person name="Tettelin H."/>
            <person name="Glass J.I."/>
            <person name="Rusch D."/>
            <person name="Podicherti R."/>
            <person name="Tsui H.-C.T."/>
            <person name="Winkler M.E."/>
        </authorList>
    </citation>
    <scope>NUCLEOTIDE SEQUENCE</scope>
</reference>
<feature type="domain" description="Minor capsid protein P9 transmembrane helices" evidence="2">
    <location>
        <begin position="9"/>
        <end position="76"/>
    </location>
</feature>
<dbReference type="AlphaFoldDB" id="A0A381WGT4"/>
<dbReference type="Pfam" id="PF19066">
    <property type="entry name" value="P9_TM"/>
    <property type="match status" value="1"/>
</dbReference>